<dbReference type="Gene3D" id="3.40.50.1820">
    <property type="entry name" value="alpha/beta hydrolase"/>
    <property type="match status" value="1"/>
</dbReference>
<dbReference type="AlphaFoldDB" id="A0A3G8JVK2"/>
<dbReference type="InterPro" id="IPR000073">
    <property type="entry name" value="AB_hydrolase_1"/>
</dbReference>
<dbReference type="SUPFAM" id="SSF53474">
    <property type="entry name" value="alpha/beta-Hydrolases"/>
    <property type="match status" value="1"/>
</dbReference>
<dbReference type="PANTHER" id="PTHR43194">
    <property type="entry name" value="HYDROLASE ALPHA/BETA FOLD FAMILY"/>
    <property type="match status" value="1"/>
</dbReference>
<protein>
    <recommendedName>
        <fullName evidence="1">AB hydrolase-1 domain-containing protein</fullName>
    </recommendedName>
</protein>
<dbReference type="KEGG" id="gom:D7316_05259"/>
<dbReference type="PANTHER" id="PTHR43194:SF2">
    <property type="entry name" value="PEROXISOMAL MEMBRANE PROTEIN LPX1"/>
    <property type="match status" value="1"/>
</dbReference>
<reference evidence="2 3" key="1">
    <citation type="submission" date="2018-11" db="EMBL/GenBank/DDBJ databases">
        <title>Gordonia insulae sp. nov., isolated from an island soil.</title>
        <authorList>
            <person name="Kim Y.S."/>
            <person name="Kim S.B."/>
        </authorList>
    </citation>
    <scope>NUCLEOTIDE SEQUENCE [LARGE SCALE GENOMIC DNA]</scope>
    <source>
        <strain evidence="2 3">MMS17-SY073</strain>
    </source>
</reference>
<gene>
    <name evidence="2" type="ORF">D7316_05259</name>
</gene>
<accession>A0A3G8JVK2</accession>
<evidence type="ECO:0000313" key="2">
    <source>
        <dbReference type="EMBL" id="AZG48639.1"/>
    </source>
</evidence>
<dbReference type="EMBL" id="CP033972">
    <property type="protein sequence ID" value="AZG48639.1"/>
    <property type="molecule type" value="Genomic_DNA"/>
</dbReference>
<dbReference type="RefSeq" id="WP_124710818.1">
    <property type="nucleotide sequence ID" value="NZ_CP033972.1"/>
</dbReference>
<dbReference type="GO" id="GO:0003824">
    <property type="term" value="F:catalytic activity"/>
    <property type="evidence" value="ECO:0007669"/>
    <property type="project" value="UniProtKB-ARBA"/>
</dbReference>
<sequence length="244" mass="25424">MATFALIPGAGGSAWYWHRVVAELSDRGHQAVALELPSGDPTADFHTYTDSCVAQMQDSGVDVSGVDVSGLDVSGVDVSGAGDLVVVGQSLGGFTAPVLAHRVHAARIVLLNAMIPLPHETPGHWFTTSGAGPARVARAAADGRVLGDDIDEMEEFFHDVPESVVAEAMNQGEPEQSDEIMGCATPFDVWPAPVTVVVGRDDRLFPADFQQQLALDRLGLSASLIPGGHLAALSRPDAVAAAIV</sequence>
<dbReference type="Pfam" id="PF12697">
    <property type="entry name" value="Abhydrolase_6"/>
    <property type="match status" value="1"/>
</dbReference>
<proteinExistence type="predicted"/>
<name>A0A3G8JVK2_9ACTN</name>
<dbReference type="OrthoDB" id="9773549at2"/>
<organism evidence="2 3">
    <name type="scientific">Gordonia insulae</name>
    <dbReference type="NCBI Taxonomy" id="2420509"/>
    <lineage>
        <taxon>Bacteria</taxon>
        <taxon>Bacillati</taxon>
        <taxon>Actinomycetota</taxon>
        <taxon>Actinomycetes</taxon>
        <taxon>Mycobacteriales</taxon>
        <taxon>Gordoniaceae</taxon>
        <taxon>Gordonia</taxon>
    </lineage>
</organism>
<dbReference type="Proteomes" id="UP000271469">
    <property type="component" value="Chromosome"/>
</dbReference>
<keyword evidence="3" id="KW-1185">Reference proteome</keyword>
<evidence type="ECO:0000259" key="1">
    <source>
        <dbReference type="Pfam" id="PF12697"/>
    </source>
</evidence>
<evidence type="ECO:0000313" key="3">
    <source>
        <dbReference type="Proteomes" id="UP000271469"/>
    </source>
</evidence>
<dbReference type="InterPro" id="IPR050228">
    <property type="entry name" value="Carboxylesterase_BioH"/>
</dbReference>
<feature type="domain" description="AB hydrolase-1" evidence="1">
    <location>
        <begin position="6"/>
        <end position="242"/>
    </location>
</feature>
<dbReference type="InterPro" id="IPR029058">
    <property type="entry name" value="AB_hydrolase_fold"/>
</dbReference>